<dbReference type="InterPro" id="IPR019795">
    <property type="entry name" value="Globin_bac-like_CS"/>
</dbReference>
<evidence type="ECO:0000313" key="9">
    <source>
        <dbReference type="EMBL" id="SFK71078.1"/>
    </source>
</evidence>
<evidence type="ECO:0000256" key="5">
    <source>
        <dbReference type="ARBA" id="ARBA00022723"/>
    </source>
</evidence>
<dbReference type="GO" id="GO:0019825">
    <property type="term" value="F:oxygen binding"/>
    <property type="evidence" value="ECO:0007669"/>
    <property type="project" value="InterPro"/>
</dbReference>
<dbReference type="PROSITE" id="PS01213">
    <property type="entry name" value="GLOBIN_FAM_2"/>
    <property type="match status" value="1"/>
</dbReference>
<dbReference type="InterPro" id="IPR009050">
    <property type="entry name" value="Globin-like_sf"/>
</dbReference>
<evidence type="ECO:0000256" key="6">
    <source>
        <dbReference type="ARBA" id="ARBA00023004"/>
    </source>
</evidence>
<proteinExistence type="inferred from homology"/>
<dbReference type="GO" id="GO:0005344">
    <property type="term" value="F:oxygen carrier activity"/>
    <property type="evidence" value="ECO:0007669"/>
    <property type="project" value="UniProtKB-UniRule"/>
</dbReference>
<evidence type="ECO:0000256" key="1">
    <source>
        <dbReference type="ARBA" id="ARBA00009660"/>
    </source>
</evidence>
<reference evidence="9 10" key="1">
    <citation type="submission" date="2016-10" db="EMBL/GenBank/DDBJ databases">
        <authorList>
            <person name="de Groot N.N."/>
        </authorList>
    </citation>
    <scope>NUCLEOTIDE SEQUENCE [LARGE SCALE GENOMIC DNA]</scope>
    <source>
        <strain evidence="9 10">DSM 44468</strain>
    </source>
</reference>
<evidence type="ECO:0000256" key="3">
    <source>
        <dbReference type="ARBA" id="ARBA00022617"/>
    </source>
</evidence>
<dbReference type="InterPro" id="IPR001486">
    <property type="entry name" value="Hemoglobin_trunc"/>
</dbReference>
<dbReference type="Pfam" id="PF01152">
    <property type="entry name" value="Bac_globin"/>
    <property type="match status" value="1"/>
</dbReference>
<dbReference type="CDD" id="cd00454">
    <property type="entry name" value="TrHb1_N"/>
    <property type="match status" value="1"/>
</dbReference>
<dbReference type="AlphaFoldDB" id="A0A1I4BQK2"/>
<dbReference type="Proteomes" id="UP000199025">
    <property type="component" value="Unassembled WGS sequence"/>
</dbReference>
<dbReference type="InterPro" id="IPR012292">
    <property type="entry name" value="Globin/Proto"/>
</dbReference>
<name>A0A1I4BQK2_9PSEU</name>
<organism evidence="9 10">
    <name type="scientific">Amycolatopsis sacchari</name>
    <dbReference type="NCBI Taxonomy" id="115433"/>
    <lineage>
        <taxon>Bacteria</taxon>
        <taxon>Bacillati</taxon>
        <taxon>Actinomycetota</taxon>
        <taxon>Actinomycetes</taxon>
        <taxon>Pseudonocardiales</taxon>
        <taxon>Pseudonocardiaceae</taxon>
        <taxon>Amycolatopsis</taxon>
    </lineage>
</organism>
<comment type="similarity">
    <text evidence="1 7">Belongs to the truncated hemoglobin family. Group I subfamily.</text>
</comment>
<evidence type="ECO:0000256" key="7">
    <source>
        <dbReference type="PIRNR" id="PIRNR002030"/>
    </source>
</evidence>
<gene>
    <name evidence="9" type="ORF">SAMN05421835_1301</name>
</gene>
<evidence type="ECO:0000256" key="8">
    <source>
        <dbReference type="PIRSR" id="PIRSR002030-1"/>
    </source>
</evidence>
<accession>A0A1I4BQK2</accession>
<evidence type="ECO:0000256" key="4">
    <source>
        <dbReference type="ARBA" id="ARBA00022621"/>
    </source>
</evidence>
<keyword evidence="10" id="KW-1185">Reference proteome</keyword>
<dbReference type="EMBL" id="FORP01000030">
    <property type="protein sequence ID" value="SFK71078.1"/>
    <property type="molecule type" value="Genomic_DNA"/>
</dbReference>
<keyword evidence="5 7" id="KW-0479">Metal-binding</keyword>
<keyword evidence="6 7" id="KW-0408">Iron</keyword>
<feature type="binding site" description="proximal binding residue" evidence="8">
    <location>
        <position position="70"/>
    </location>
    <ligand>
        <name>heme</name>
        <dbReference type="ChEBI" id="CHEBI:30413"/>
    </ligand>
    <ligandPart>
        <name>Fe</name>
        <dbReference type="ChEBI" id="CHEBI:18248"/>
    </ligandPart>
</feature>
<keyword evidence="3 7" id="KW-0349">Heme</keyword>
<protein>
    <recommendedName>
        <fullName evidence="7">Group 1 truncated hemoglobin</fullName>
    </recommendedName>
</protein>
<dbReference type="Gene3D" id="1.10.490.10">
    <property type="entry name" value="Globins"/>
    <property type="match status" value="1"/>
</dbReference>
<dbReference type="GO" id="GO:0046872">
    <property type="term" value="F:metal ion binding"/>
    <property type="evidence" value="ECO:0007669"/>
    <property type="project" value="UniProtKB-UniRule"/>
</dbReference>
<keyword evidence="2 7" id="KW-0813">Transport</keyword>
<dbReference type="STRING" id="115433.SAMN05421835_1301"/>
<sequence length="122" mass="13265">MTSIYEQIGGQEALITVVDDFYERVLADSELEGFFRGTNMPRLKGMQVEFFAAALGGPDEYKGRSMKEVHRGRGIEQHHFDLVAKHLTESLSAAGVPQETVDTIIGAIAPLAPEIVSSTTAV</sequence>
<dbReference type="GO" id="GO:0020037">
    <property type="term" value="F:heme binding"/>
    <property type="evidence" value="ECO:0007669"/>
    <property type="project" value="InterPro"/>
</dbReference>
<dbReference type="InterPro" id="IPR016339">
    <property type="entry name" value="Hemoglobin_trunc_I"/>
</dbReference>
<comment type="cofactor">
    <cofactor evidence="8">
        <name>heme</name>
        <dbReference type="ChEBI" id="CHEBI:30413"/>
    </cofactor>
    <text evidence="8">Binds 1 heme group per subunit.</text>
</comment>
<evidence type="ECO:0000313" key="10">
    <source>
        <dbReference type="Proteomes" id="UP000199025"/>
    </source>
</evidence>
<dbReference type="RefSeq" id="WP_091515324.1">
    <property type="nucleotide sequence ID" value="NZ_CBDQZW010000029.1"/>
</dbReference>
<dbReference type="PIRSF" id="PIRSF002030">
    <property type="entry name" value="Globin_Protozoa/Cyanobacteria"/>
    <property type="match status" value="1"/>
</dbReference>
<evidence type="ECO:0000256" key="2">
    <source>
        <dbReference type="ARBA" id="ARBA00022448"/>
    </source>
</evidence>
<dbReference type="OrthoDB" id="9798157at2"/>
<keyword evidence="4 7" id="KW-0561">Oxygen transport</keyword>
<dbReference type="SUPFAM" id="SSF46458">
    <property type="entry name" value="Globin-like"/>
    <property type="match status" value="1"/>
</dbReference>